<feature type="compositionally biased region" description="Basic and acidic residues" evidence="1">
    <location>
        <begin position="271"/>
        <end position="282"/>
    </location>
</feature>
<sequence length="446" mass="50675">MSSDRLKRSNHLQQVERRLLAIDSRLQHAKRARDDYIKFLKNKYPQWNPPDLLTYTMTDKLLDGRQNAIDYEPRRPDKIIDRLSTSKYHWDLGQGRVAIPPRKPQPNLEPNDPIPSSGPMLETDLQRVRKRLNEIASDLRILRDHRIHLSSVQFYRTVDLATLQPPTKFTAMNQDRGGISLTETRQRINQIDATSSPDVPEPSKDDLDVIRAEELLKKYRDQLRNDDESVAPFDKTNTEKDPRTQSAAINANNPDCLIAPKRTILFKMDREQNVRSSQKEQPQKASNIENEHEKSDVNLSGLKAYDGDQMMAHSQSSSNYRKMLDILNKDPIEDTSSDTEDSFEMKLKTKQSTPMTSHKSPAQNTAITTAQLTVPAPSGTSNSSMQAVESAKSGGESFLSRILGEQQTEKSGQRQPQQKRISSSSDEMAKKIAPKQEDDSDSDFFA</sequence>
<protein>
    <submittedName>
        <fullName evidence="4">NADH-ubiquinone oxidoreductase B17 subunit</fullName>
    </submittedName>
</protein>
<feature type="compositionally biased region" description="Polar residues" evidence="1">
    <location>
        <begin position="413"/>
        <end position="426"/>
    </location>
</feature>
<accession>A0A0M3JV56</accession>
<dbReference type="EMBL" id="UYRR01031082">
    <property type="protein sequence ID" value="VDK45350.1"/>
    <property type="molecule type" value="Genomic_DNA"/>
</dbReference>
<evidence type="ECO:0000313" key="4">
    <source>
        <dbReference type="WBParaSite" id="ASIM_0001209601-mRNA-1"/>
    </source>
</evidence>
<dbReference type="WBParaSite" id="ASIM_0001209601-mRNA-1">
    <property type="protein sequence ID" value="ASIM_0001209601-mRNA-1"/>
    <property type="gene ID" value="ASIM_0001209601"/>
</dbReference>
<feature type="region of interest" description="Disordered" evidence="1">
    <location>
        <begin position="226"/>
        <end position="254"/>
    </location>
</feature>
<proteinExistence type="predicted"/>
<gene>
    <name evidence="2" type="ORF">ASIM_LOCUS11562</name>
</gene>
<feature type="compositionally biased region" description="Basic and acidic residues" evidence="1">
    <location>
        <begin position="427"/>
        <end position="437"/>
    </location>
</feature>
<evidence type="ECO:0000313" key="2">
    <source>
        <dbReference type="EMBL" id="VDK45350.1"/>
    </source>
</evidence>
<reference evidence="2 3" key="2">
    <citation type="submission" date="2018-11" db="EMBL/GenBank/DDBJ databases">
        <authorList>
            <consortium name="Pathogen Informatics"/>
        </authorList>
    </citation>
    <scope>NUCLEOTIDE SEQUENCE [LARGE SCALE GENOMIC DNA]</scope>
</reference>
<feature type="compositionally biased region" description="Polar residues" evidence="1">
    <location>
        <begin position="350"/>
        <end position="387"/>
    </location>
</feature>
<name>A0A0M3JV56_ANISI</name>
<feature type="region of interest" description="Disordered" evidence="1">
    <location>
        <begin position="96"/>
        <end position="120"/>
    </location>
</feature>
<feature type="compositionally biased region" description="Acidic residues" evidence="1">
    <location>
        <begin position="333"/>
        <end position="342"/>
    </location>
</feature>
<feature type="region of interest" description="Disordered" evidence="1">
    <location>
        <begin position="271"/>
        <end position="297"/>
    </location>
</feature>
<dbReference type="AlphaFoldDB" id="A0A0M3JV56"/>
<reference evidence="4" key="1">
    <citation type="submission" date="2016-04" db="UniProtKB">
        <authorList>
            <consortium name="WormBaseParasite"/>
        </authorList>
    </citation>
    <scope>IDENTIFICATION</scope>
</reference>
<feature type="compositionally biased region" description="Polar residues" evidence="1">
    <location>
        <begin position="244"/>
        <end position="253"/>
    </location>
</feature>
<dbReference type="OrthoDB" id="5799120at2759"/>
<evidence type="ECO:0000256" key="1">
    <source>
        <dbReference type="SAM" id="MobiDB-lite"/>
    </source>
</evidence>
<dbReference type="Proteomes" id="UP000267096">
    <property type="component" value="Unassembled WGS sequence"/>
</dbReference>
<organism evidence="4">
    <name type="scientific">Anisakis simplex</name>
    <name type="common">Herring worm</name>
    <dbReference type="NCBI Taxonomy" id="6269"/>
    <lineage>
        <taxon>Eukaryota</taxon>
        <taxon>Metazoa</taxon>
        <taxon>Ecdysozoa</taxon>
        <taxon>Nematoda</taxon>
        <taxon>Chromadorea</taxon>
        <taxon>Rhabditida</taxon>
        <taxon>Spirurina</taxon>
        <taxon>Ascaridomorpha</taxon>
        <taxon>Ascaridoidea</taxon>
        <taxon>Anisakidae</taxon>
        <taxon>Anisakis</taxon>
        <taxon>Anisakis simplex complex</taxon>
    </lineage>
</organism>
<feature type="region of interest" description="Disordered" evidence="1">
    <location>
        <begin position="331"/>
        <end position="446"/>
    </location>
</feature>
<evidence type="ECO:0000313" key="3">
    <source>
        <dbReference type="Proteomes" id="UP000267096"/>
    </source>
</evidence>
<keyword evidence="3" id="KW-1185">Reference proteome</keyword>